<gene>
    <name evidence="1" type="ORF">FHS28_000684</name>
</gene>
<name>A0ABR6GPZ5_9BURK</name>
<proteinExistence type="predicted"/>
<dbReference type="EMBL" id="JACHXO010000001">
    <property type="protein sequence ID" value="MBB3193319.1"/>
    <property type="molecule type" value="Genomic_DNA"/>
</dbReference>
<protein>
    <submittedName>
        <fullName evidence="1">Uncharacterized protein</fullName>
    </submittedName>
</protein>
<sequence length="58" mass="6067">MAALMAARCSVWKTATPAIIDRSNVGNTISHTMAFNLPLMELDLNGGAMAAVEDIGGF</sequence>
<evidence type="ECO:0000313" key="1">
    <source>
        <dbReference type="EMBL" id="MBB3193319.1"/>
    </source>
</evidence>
<accession>A0ABR6GPZ5</accession>
<reference evidence="1 2" key="1">
    <citation type="submission" date="2020-08" db="EMBL/GenBank/DDBJ databases">
        <title>Genomic Encyclopedia of Type Strains, Phase III (KMG-III): the genomes of soil and plant-associated and newly described type strains.</title>
        <authorList>
            <person name="Whitman W."/>
        </authorList>
    </citation>
    <scope>NUCLEOTIDE SEQUENCE [LARGE SCALE GENOMIC DNA]</scope>
    <source>
        <strain evidence="1 2">CECT 7247</strain>
    </source>
</reference>
<dbReference type="RefSeq" id="WP_184294096.1">
    <property type="nucleotide sequence ID" value="NZ_JACHXO010000001.1"/>
</dbReference>
<evidence type="ECO:0000313" key="2">
    <source>
        <dbReference type="Proteomes" id="UP000574369"/>
    </source>
</evidence>
<organism evidence="1 2">
    <name type="scientific">Roseateles terrae</name>
    <dbReference type="NCBI Taxonomy" id="431060"/>
    <lineage>
        <taxon>Bacteria</taxon>
        <taxon>Pseudomonadati</taxon>
        <taxon>Pseudomonadota</taxon>
        <taxon>Betaproteobacteria</taxon>
        <taxon>Burkholderiales</taxon>
        <taxon>Sphaerotilaceae</taxon>
        <taxon>Roseateles</taxon>
    </lineage>
</organism>
<keyword evidence="2" id="KW-1185">Reference proteome</keyword>
<dbReference type="Proteomes" id="UP000574369">
    <property type="component" value="Unassembled WGS sequence"/>
</dbReference>
<comment type="caution">
    <text evidence="1">The sequence shown here is derived from an EMBL/GenBank/DDBJ whole genome shotgun (WGS) entry which is preliminary data.</text>
</comment>